<protein>
    <submittedName>
        <fullName evidence="9">R3H domain containing like</fullName>
    </submittedName>
</protein>
<dbReference type="FunFam" id="3.40.33.10:FF:000003">
    <property type="entry name" value="Peptidase inhibitor 15"/>
    <property type="match status" value="1"/>
</dbReference>
<comment type="subcellular location">
    <subcellularLocation>
        <location evidence="1">Secreted</location>
    </subcellularLocation>
</comment>
<evidence type="ECO:0000259" key="8">
    <source>
        <dbReference type="SMART" id="SM00198"/>
    </source>
</evidence>
<reference evidence="9" key="2">
    <citation type="submission" date="2025-08" db="UniProtKB">
        <authorList>
            <consortium name="Ensembl"/>
        </authorList>
    </citation>
    <scope>IDENTIFICATION</scope>
</reference>
<name>A0A8C7R568_ONCMY</name>
<dbReference type="Proteomes" id="UP000694395">
    <property type="component" value="Chromosome 9"/>
</dbReference>
<feature type="domain" description="SCP" evidence="8">
    <location>
        <begin position="228"/>
        <end position="372"/>
    </location>
</feature>
<dbReference type="Pfam" id="PF00188">
    <property type="entry name" value="CAP"/>
    <property type="match status" value="1"/>
</dbReference>
<evidence type="ECO:0000256" key="1">
    <source>
        <dbReference type="ARBA" id="ARBA00004613"/>
    </source>
</evidence>
<dbReference type="SMART" id="SM00198">
    <property type="entry name" value="SCP"/>
    <property type="match status" value="1"/>
</dbReference>
<comment type="similarity">
    <text evidence="2">Belongs to the CRISP family.</text>
</comment>
<dbReference type="InterPro" id="IPR014044">
    <property type="entry name" value="CAP_dom"/>
</dbReference>
<evidence type="ECO:0000256" key="6">
    <source>
        <dbReference type="ARBA" id="ARBA00023180"/>
    </source>
</evidence>
<dbReference type="Gene3D" id="3.40.33.10">
    <property type="entry name" value="CAP"/>
    <property type="match status" value="1"/>
</dbReference>
<dbReference type="PANTHER" id="PTHR10334">
    <property type="entry name" value="CYSTEINE-RICH SECRETORY PROTEIN-RELATED"/>
    <property type="match status" value="1"/>
</dbReference>
<dbReference type="Ensembl" id="ENSOMYT00000051552.2">
    <property type="protein sequence ID" value="ENSOMYP00000047379.2"/>
    <property type="gene ID" value="ENSOMYG00000021608.2"/>
</dbReference>
<evidence type="ECO:0000256" key="7">
    <source>
        <dbReference type="SAM" id="MobiDB-lite"/>
    </source>
</evidence>
<evidence type="ECO:0000313" key="9">
    <source>
        <dbReference type="Ensembl" id="ENSOMYP00000047379.2"/>
    </source>
</evidence>
<keyword evidence="5" id="KW-0732">Signal</keyword>
<dbReference type="GO" id="GO:0030414">
    <property type="term" value="F:peptidase inhibitor activity"/>
    <property type="evidence" value="ECO:0007669"/>
    <property type="project" value="UniProtKB-KW"/>
</dbReference>
<evidence type="ECO:0000256" key="2">
    <source>
        <dbReference type="ARBA" id="ARBA00009923"/>
    </source>
</evidence>
<feature type="region of interest" description="Disordered" evidence="7">
    <location>
        <begin position="50"/>
        <end position="77"/>
    </location>
</feature>
<reference evidence="9" key="3">
    <citation type="submission" date="2025-09" db="UniProtKB">
        <authorList>
            <consortium name="Ensembl"/>
        </authorList>
    </citation>
    <scope>IDENTIFICATION</scope>
</reference>
<dbReference type="InterPro" id="IPR035940">
    <property type="entry name" value="CAP_sf"/>
</dbReference>
<proteinExistence type="inferred from homology"/>
<dbReference type="GeneTree" id="ENSGT00940000161086"/>
<keyword evidence="6" id="KW-0325">Glycoprotein</keyword>
<dbReference type="GO" id="GO:0005576">
    <property type="term" value="C:extracellular region"/>
    <property type="evidence" value="ECO:0007669"/>
    <property type="project" value="UniProtKB-SubCell"/>
</dbReference>
<evidence type="ECO:0000313" key="10">
    <source>
        <dbReference type="Proteomes" id="UP000694395"/>
    </source>
</evidence>
<sequence>MALYIYLNYYWKILCLCFLQDRVYIMSVLRKPNCLSNCFLAPGKEHLCGRKRKREKKKREKKRRKKREEKKKKKTGGLVSASDILRELAQLNFPDTDVKRSCLQSLVFKCGSARLLFSYLAALLCSTGIESLMKKPARILCCQSPTQRQEKRVEMRPVCAQLLFAAILWSMPYTGAAAVRSLSKSNRTNHLHLTRPGFESDPDSDWSNLNLTSISVPRIRRRRAISSREINSLLDYHNLVRSQVFPQAANMEIMVWDEQLAKSADSWASRCIWDHGPSQTMRYMGQNLSINSGSYWSIIELVRSWQDEKNSFSYPNTCSGPVCSHYTQMVWANTNKMGCAINKCSNMNVYGSSWRTAVFLVCNYSIKGNWVGEAPYKSGKPCSACPSKYGGSCNRKQCSFSGSKAKAKKRKRY</sequence>
<keyword evidence="10" id="KW-1185">Reference proteome</keyword>
<organism evidence="9 10">
    <name type="scientific">Oncorhynchus mykiss</name>
    <name type="common">Rainbow trout</name>
    <name type="synonym">Salmo gairdneri</name>
    <dbReference type="NCBI Taxonomy" id="8022"/>
    <lineage>
        <taxon>Eukaryota</taxon>
        <taxon>Metazoa</taxon>
        <taxon>Chordata</taxon>
        <taxon>Craniata</taxon>
        <taxon>Vertebrata</taxon>
        <taxon>Euteleostomi</taxon>
        <taxon>Actinopterygii</taxon>
        <taxon>Neopterygii</taxon>
        <taxon>Teleostei</taxon>
        <taxon>Protacanthopterygii</taxon>
        <taxon>Salmoniformes</taxon>
        <taxon>Salmonidae</taxon>
        <taxon>Salmoninae</taxon>
        <taxon>Oncorhynchus</taxon>
    </lineage>
</organism>
<dbReference type="SUPFAM" id="SSF55797">
    <property type="entry name" value="PR-1-like"/>
    <property type="match status" value="1"/>
</dbReference>
<reference evidence="9" key="1">
    <citation type="submission" date="2020-07" db="EMBL/GenBank/DDBJ databases">
        <title>A long reads based de novo assembly of the rainbow trout Arlee double haploid line genome.</title>
        <authorList>
            <person name="Gao G."/>
            <person name="Palti Y."/>
        </authorList>
    </citation>
    <scope>NUCLEOTIDE SEQUENCE [LARGE SCALE GENOMIC DNA]</scope>
</reference>
<evidence type="ECO:0000256" key="3">
    <source>
        <dbReference type="ARBA" id="ARBA00022525"/>
    </source>
</evidence>
<dbReference type="PRINTS" id="PR00837">
    <property type="entry name" value="V5TPXLIKE"/>
</dbReference>
<dbReference type="InterPro" id="IPR001283">
    <property type="entry name" value="CRISP-related"/>
</dbReference>
<evidence type="ECO:0000256" key="4">
    <source>
        <dbReference type="ARBA" id="ARBA00022690"/>
    </source>
</evidence>
<keyword evidence="4" id="KW-0646">Protease inhibitor</keyword>
<evidence type="ECO:0000256" key="5">
    <source>
        <dbReference type="ARBA" id="ARBA00022729"/>
    </source>
</evidence>
<keyword evidence="3" id="KW-0964">Secreted</keyword>
<dbReference type="AlphaFoldDB" id="A0A8C7R568"/>
<accession>A0A8C7R568</accession>
<feature type="compositionally biased region" description="Basic residues" evidence="7">
    <location>
        <begin position="50"/>
        <end position="75"/>
    </location>
</feature>